<dbReference type="InterPro" id="IPR001375">
    <property type="entry name" value="Peptidase_S9_cat"/>
</dbReference>
<dbReference type="SUPFAM" id="SSF53474">
    <property type="entry name" value="alpha/beta-Hydrolases"/>
    <property type="match status" value="1"/>
</dbReference>
<reference evidence="7" key="1">
    <citation type="submission" date="2007-04" db="EMBL/GenBank/DDBJ databases">
        <title>Annotation of Pediculus humanus corporis strain USDA.</title>
        <authorList>
            <person name="Kirkness E."/>
            <person name="Hannick L."/>
            <person name="Hass B."/>
            <person name="Bruggner R."/>
            <person name="Lawson D."/>
            <person name="Bidwell S."/>
            <person name="Joardar V."/>
            <person name="Caler E."/>
            <person name="Walenz B."/>
            <person name="Inman J."/>
            <person name="Schobel S."/>
            <person name="Galinsky K."/>
            <person name="Amedeo P."/>
            <person name="Strausberg R."/>
        </authorList>
    </citation>
    <scope>NUCLEOTIDE SEQUENCE</scope>
    <source>
        <strain evidence="7">USDA</strain>
    </source>
</reference>
<feature type="domain" description="Dipeptidylpeptidase IV N-terminal" evidence="6">
    <location>
        <begin position="96"/>
        <end position="469"/>
    </location>
</feature>
<evidence type="ECO:0000256" key="1">
    <source>
        <dbReference type="ARBA" id="ARBA00010036"/>
    </source>
</evidence>
<dbReference type="eggNOG" id="KOG2100">
    <property type="taxonomic scope" value="Eukaryota"/>
</dbReference>
<evidence type="ECO:0000313" key="8">
    <source>
        <dbReference type="EnsemblMetazoa" id="PHUM451260-PA"/>
    </source>
</evidence>
<comment type="similarity">
    <text evidence="1">Belongs to the peptidase S9B family. DPPIV subfamily.</text>
</comment>
<dbReference type="GO" id="GO:0008239">
    <property type="term" value="F:dipeptidyl-peptidase activity"/>
    <property type="evidence" value="ECO:0007669"/>
    <property type="project" value="TreeGrafter"/>
</dbReference>
<dbReference type="OMA" id="YDVYDIA"/>
<gene>
    <name evidence="8" type="primary">8230341</name>
    <name evidence="7" type="ORF">Phum_PHUM451260</name>
</gene>
<feature type="chain" id="PRO_5011412784" description="Venom dipeptidyl peptidase 4" evidence="4">
    <location>
        <begin position="22"/>
        <end position="762"/>
    </location>
</feature>
<dbReference type="Pfam" id="PF00930">
    <property type="entry name" value="DPPIV_N"/>
    <property type="match status" value="1"/>
</dbReference>
<dbReference type="ESTHER" id="pedhc-e0vuj9">
    <property type="family name" value="DPP4N_Peptidase_S9"/>
</dbReference>
<keyword evidence="9" id="KW-1185">Reference proteome</keyword>
<dbReference type="RefSeq" id="XP_002429793.1">
    <property type="nucleotide sequence ID" value="XM_002429748.1"/>
</dbReference>
<dbReference type="PANTHER" id="PTHR11731:SF154">
    <property type="entry name" value="VENOM DIPEPTIDYL PEPTIDASE 4-LIKE PROTEIN"/>
    <property type="match status" value="1"/>
</dbReference>
<dbReference type="CTD" id="8230341"/>
<dbReference type="InterPro" id="IPR029058">
    <property type="entry name" value="AB_hydrolase_fold"/>
</dbReference>
<dbReference type="GeneID" id="8230341"/>
<dbReference type="Gene3D" id="3.40.50.1820">
    <property type="entry name" value="alpha/beta hydrolase"/>
    <property type="match status" value="1"/>
</dbReference>
<name>E0VUJ9_PEDHC</name>
<evidence type="ECO:0000256" key="3">
    <source>
        <dbReference type="ARBA" id="ARBA00072929"/>
    </source>
</evidence>
<dbReference type="KEGG" id="phu:Phum_PHUM451260"/>
<dbReference type="GO" id="GO:0005886">
    <property type="term" value="C:plasma membrane"/>
    <property type="evidence" value="ECO:0007669"/>
    <property type="project" value="TreeGrafter"/>
</dbReference>
<dbReference type="OrthoDB" id="16520at2759"/>
<feature type="signal peptide" evidence="4">
    <location>
        <begin position="1"/>
        <end position="21"/>
    </location>
</feature>
<dbReference type="VEuPathDB" id="VectorBase:PHUM451260"/>
<protein>
    <recommendedName>
        <fullName evidence="3">Venom dipeptidyl peptidase 4</fullName>
    </recommendedName>
</protein>
<evidence type="ECO:0000256" key="2">
    <source>
        <dbReference type="ARBA" id="ARBA00023180"/>
    </source>
</evidence>
<dbReference type="EMBL" id="AAZO01005497">
    <property type="status" value="NOT_ANNOTATED_CDS"/>
    <property type="molecule type" value="Genomic_DNA"/>
</dbReference>
<proteinExistence type="inferred from homology"/>
<dbReference type="Gene3D" id="2.140.10.30">
    <property type="entry name" value="Dipeptidylpeptidase IV, N-terminal domain"/>
    <property type="match status" value="1"/>
</dbReference>
<dbReference type="Proteomes" id="UP000009046">
    <property type="component" value="Unassembled WGS sequence"/>
</dbReference>
<dbReference type="PANTHER" id="PTHR11731">
    <property type="entry name" value="PROTEASE FAMILY S9B,C DIPEPTIDYL-PEPTIDASE IV-RELATED"/>
    <property type="match status" value="1"/>
</dbReference>
<accession>E0VUJ9</accession>
<dbReference type="Pfam" id="PF00326">
    <property type="entry name" value="Peptidase_S9"/>
    <property type="match status" value="1"/>
</dbReference>
<organism>
    <name type="scientific">Pediculus humanus subsp. corporis</name>
    <name type="common">Body louse</name>
    <dbReference type="NCBI Taxonomy" id="121224"/>
    <lineage>
        <taxon>Eukaryota</taxon>
        <taxon>Metazoa</taxon>
        <taxon>Ecdysozoa</taxon>
        <taxon>Arthropoda</taxon>
        <taxon>Hexapoda</taxon>
        <taxon>Insecta</taxon>
        <taxon>Pterygota</taxon>
        <taxon>Neoptera</taxon>
        <taxon>Paraneoptera</taxon>
        <taxon>Psocodea</taxon>
        <taxon>Troctomorpha</taxon>
        <taxon>Phthiraptera</taxon>
        <taxon>Anoplura</taxon>
        <taxon>Pediculidae</taxon>
        <taxon>Pediculus</taxon>
    </lineage>
</organism>
<keyword evidence="2" id="KW-0325">Glycoprotein</keyword>
<dbReference type="SUPFAM" id="SSF82171">
    <property type="entry name" value="DPP6 N-terminal domain-like"/>
    <property type="match status" value="1"/>
</dbReference>
<dbReference type="EMBL" id="DS235786">
    <property type="protein sequence ID" value="EEB17055.1"/>
    <property type="molecule type" value="Genomic_DNA"/>
</dbReference>
<reference evidence="7" key="2">
    <citation type="submission" date="2007-04" db="EMBL/GenBank/DDBJ databases">
        <title>The genome of the human body louse.</title>
        <authorList>
            <consortium name="The Human Body Louse Genome Consortium"/>
            <person name="Kirkness E."/>
            <person name="Walenz B."/>
            <person name="Hass B."/>
            <person name="Bruggner R."/>
            <person name="Strausberg R."/>
        </authorList>
    </citation>
    <scope>NUCLEOTIDE SEQUENCE</scope>
    <source>
        <strain evidence="7">USDA</strain>
    </source>
</reference>
<evidence type="ECO:0000313" key="9">
    <source>
        <dbReference type="Proteomes" id="UP000009046"/>
    </source>
</evidence>
<dbReference type="FunFam" id="3.40.50.1820:FF:000003">
    <property type="entry name" value="Dipeptidyl peptidase 4"/>
    <property type="match status" value="1"/>
</dbReference>
<evidence type="ECO:0000256" key="4">
    <source>
        <dbReference type="SAM" id="SignalP"/>
    </source>
</evidence>
<dbReference type="GO" id="GO:0008236">
    <property type="term" value="F:serine-type peptidase activity"/>
    <property type="evidence" value="ECO:0007669"/>
    <property type="project" value="InterPro"/>
</dbReference>
<feature type="domain" description="Peptidase S9 prolyl oligopeptidase catalytic" evidence="5">
    <location>
        <begin position="559"/>
        <end position="761"/>
    </location>
</feature>
<dbReference type="InParanoid" id="E0VUJ9"/>
<evidence type="ECO:0000259" key="6">
    <source>
        <dbReference type="Pfam" id="PF00930"/>
    </source>
</evidence>
<dbReference type="AlphaFoldDB" id="E0VUJ9"/>
<reference evidence="8" key="3">
    <citation type="submission" date="2020-05" db="UniProtKB">
        <authorList>
            <consortium name="EnsemblMetazoa"/>
        </authorList>
    </citation>
    <scope>IDENTIFICATION</scope>
    <source>
        <strain evidence="8">USDA</strain>
    </source>
</reference>
<sequence length="762" mass="88225">MIIRNVELFIIIIIGFVFVSSNPLKNDKTPFSIEESALGFYSVNSFFGTWISDNEFEYQDNDTKNIKILNLETNKTYVSLNRTVFNKYNSNKYKFSHDRNYVLIPYNETTVFRHTKTAQYVVYSLKDGVYYHVSNKERLQEADWGPKNNILLFIKNNDIYVVTDIDENMNSVQVTNTGLHGVVYNGMSDWVYEEEVLSTSKAYWFSPNGDQLLYLTLNDTRVKKATLFEYGEPGSLENQYPKEVEIRYPKSGSTPPDFKLWHVTLKNVTLKKLFAQSKVISSSSLITFSEDIFYGLKWADNDKFLYMMTNRVQNESKTYMCDLKQENPCQIKFQHLKERGWANTEMPKVSENLDRFLMLEGISVGDSGKFKHLVLHKENGDSFSLTNGHFDVERILYWNQKTKMVYYLAPEVNDSTTSQVYAVSESNTNEKPECLTCHIKSPEGRFCKDASGQFSKLGSYVVINCNGPDPRVVYLFKTEHPLGKPLRVLENNFKLRNQMEGKIFPEVLNLNVDVVGGSFKADVRLFLPPNMDKSGKTKYPLLIYVYGGPGSKGISNTFKFDWGYYMSTNLSVIYGFIDGRNTLKKGENVLFAGYRALGTYEMYDQINVTRTLQKQFPFIDSNNTGIWGWSYGGYATTKVLEMDFNNVFKCGIAVAPVADWLYYDSVYTERYMGLPEENKEGYKKSSTLYDVTNLLKKKYFLIHGNADDNVHYQNAMMLARVLEKKNIPFELMSYPDENHSLLSVRKHLYHTMDRFWKRCFNL</sequence>
<keyword evidence="4" id="KW-0732">Signal</keyword>
<dbReference type="InterPro" id="IPR002469">
    <property type="entry name" value="Peptidase_S9B_N"/>
</dbReference>
<evidence type="ECO:0000313" key="7">
    <source>
        <dbReference type="EMBL" id="EEB17055.1"/>
    </source>
</evidence>
<dbReference type="EnsemblMetazoa" id="PHUM451260-RA">
    <property type="protein sequence ID" value="PHUM451260-PA"/>
    <property type="gene ID" value="PHUM451260"/>
</dbReference>
<dbReference type="InterPro" id="IPR050278">
    <property type="entry name" value="Serine_Prot_S9B/DPPIV"/>
</dbReference>
<dbReference type="HOGENOM" id="CLU_006105_4_0_1"/>
<evidence type="ECO:0000259" key="5">
    <source>
        <dbReference type="Pfam" id="PF00326"/>
    </source>
</evidence>
<dbReference type="GO" id="GO:0006508">
    <property type="term" value="P:proteolysis"/>
    <property type="evidence" value="ECO:0007669"/>
    <property type="project" value="InterPro"/>
</dbReference>
<keyword evidence="7" id="KW-0378">Hydrolase</keyword>